<sequence length="155" mass="18000">MGTNTDLYEQDFFQWTQTTADLIRQGKWGQIDPRCLAEELEGLGKRDLRELEDRLSTLLYDLLKWWAQPEERCGRWASAISHQRYELELILRDSPSLQTQLSMILKEDYSTAQQKVRQDTGLFKLPEKCPFTLTQVLAKDFWPEGSALVQTDASA</sequence>
<evidence type="ECO:0008006" key="3">
    <source>
        <dbReference type="Google" id="ProtNLM"/>
    </source>
</evidence>
<dbReference type="HOGENOM" id="CLU_116670_0_1_7"/>
<dbReference type="Proteomes" id="UP000019141">
    <property type="component" value="Unassembled WGS sequence"/>
</dbReference>
<dbReference type="EMBL" id="AZHW01000542">
    <property type="protein sequence ID" value="ETW98545.1"/>
    <property type="molecule type" value="Genomic_DNA"/>
</dbReference>
<organism evidence="1 2">
    <name type="scientific">Entotheonella factor</name>
    <dbReference type="NCBI Taxonomy" id="1429438"/>
    <lineage>
        <taxon>Bacteria</taxon>
        <taxon>Pseudomonadati</taxon>
        <taxon>Nitrospinota/Tectimicrobiota group</taxon>
        <taxon>Candidatus Tectimicrobiota</taxon>
        <taxon>Candidatus Entotheonellia</taxon>
        <taxon>Candidatus Entotheonellales</taxon>
        <taxon>Candidatus Entotheonellaceae</taxon>
        <taxon>Candidatus Entotheonella</taxon>
    </lineage>
</organism>
<reference evidence="1 2" key="1">
    <citation type="journal article" date="2014" name="Nature">
        <title>An environmental bacterial taxon with a large and distinct metabolic repertoire.</title>
        <authorList>
            <person name="Wilson M.C."/>
            <person name="Mori T."/>
            <person name="Ruckert C."/>
            <person name="Uria A.R."/>
            <person name="Helf M.J."/>
            <person name="Takada K."/>
            <person name="Gernert C."/>
            <person name="Steffens U.A."/>
            <person name="Heycke N."/>
            <person name="Schmitt S."/>
            <person name="Rinke C."/>
            <person name="Helfrich E.J."/>
            <person name="Brachmann A.O."/>
            <person name="Gurgui C."/>
            <person name="Wakimoto T."/>
            <person name="Kracht M."/>
            <person name="Crusemann M."/>
            <person name="Hentschel U."/>
            <person name="Abe I."/>
            <person name="Matsunaga S."/>
            <person name="Kalinowski J."/>
            <person name="Takeyama H."/>
            <person name="Piel J."/>
        </authorList>
    </citation>
    <scope>NUCLEOTIDE SEQUENCE [LARGE SCALE GENOMIC DNA]</scope>
    <source>
        <strain evidence="2">TSY1</strain>
    </source>
</reference>
<name>W4LLE8_ENTF1</name>
<dbReference type="Pfam" id="PF01724">
    <property type="entry name" value="DUF29"/>
    <property type="match status" value="1"/>
</dbReference>
<protein>
    <recommendedName>
        <fullName evidence="3">DUF29 domain-containing protein</fullName>
    </recommendedName>
</protein>
<dbReference type="AlphaFoldDB" id="W4LLE8"/>
<gene>
    <name evidence="1" type="ORF">ETSY1_18325</name>
</gene>
<evidence type="ECO:0000313" key="2">
    <source>
        <dbReference type="Proteomes" id="UP000019141"/>
    </source>
</evidence>
<comment type="caution">
    <text evidence="1">The sequence shown here is derived from an EMBL/GenBank/DDBJ whole genome shotgun (WGS) entry which is preliminary data.</text>
</comment>
<accession>W4LLE8</accession>
<evidence type="ECO:0000313" key="1">
    <source>
        <dbReference type="EMBL" id="ETW98545.1"/>
    </source>
</evidence>
<dbReference type="PANTHER" id="PTHR34235">
    <property type="entry name" value="SLR1203 PROTEIN-RELATED"/>
    <property type="match status" value="1"/>
</dbReference>
<dbReference type="Gene3D" id="1.20.1220.20">
    <property type="entry name" value="Uncharcterised protein PF01724"/>
    <property type="match status" value="1"/>
</dbReference>
<dbReference type="PATRIC" id="fig|1429438.4.peg.3585"/>
<dbReference type="InterPro" id="IPR002636">
    <property type="entry name" value="DUF29"/>
</dbReference>
<keyword evidence="2" id="KW-1185">Reference proteome</keyword>
<proteinExistence type="predicted"/>